<dbReference type="InterPro" id="IPR013783">
    <property type="entry name" value="Ig-like_fold"/>
</dbReference>
<dbReference type="Gene3D" id="2.60.40.10">
    <property type="entry name" value="Immunoglobulins"/>
    <property type="match status" value="1"/>
</dbReference>
<dbReference type="InterPro" id="IPR013784">
    <property type="entry name" value="Carb-bd-like_fold"/>
</dbReference>
<evidence type="ECO:0000256" key="1">
    <source>
        <dbReference type="ARBA" id="ARBA00022729"/>
    </source>
</evidence>
<dbReference type="RefSeq" id="WP_089406911.1">
    <property type="nucleotide sequence ID" value="NZ_FZOU01000001.1"/>
</dbReference>
<evidence type="ECO:0000313" key="2">
    <source>
        <dbReference type="EMBL" id="SNS35572.1"/>
    </source>
</evidence>
<dbReference type="AlphaFoldDB" id="A0A239DUZ3"/>
<dbReference type="SUPFAM" id="SSF49452">
    <property type="entry name" value="Starch-binding domain-like"/>
    <property type="match status" value="2"/>
</dbReference>
<protein>
    <recommendedName>
        <fullName evidence="4">Carboxypeptidase regulatory-like domain-containing protein</fullName>
    </recommendedName>
</protein>
<dbReference type="OrthoDB" id="121990at2"/>
<name>A0A239DUZ3_9BACT</name>
<dbReference type="SUPFAM" id="SSF49478">
    <property type="entry name" value="Cna protein B-type domain"/>
    <property type="match status" value="1"/>
</dbReference>
<keyword evidence="1" id="KW-0732">Signal</keyword>
<evidence type="ECO:0008006" key="4">
    <source>
        <dbReference type="Google" id="ProtNLM"/>
    </source>
</evidence>
<reference evidence="2 3" key="1">
    <citation type="submission" date="2017-06" db="EMBL/GenBank/DDBJ databases">
        <authorList>
            <person name="Kim H.J."/>
            <person name="Triplett B.A."/>
        </authorList>
    </citation>
    <scope>NUCLEOTIDE SEQUENCE [LARGE SCALE GENOMIC DNA]</scope>
    <source>
        <strain evidence="2 3">DSM 18704</strain>
    </source>
</reference>
<dbReference type="EMBL" id="FZOU01000001">
    <property type="protein sequence ID" value="SNS35572.1"/>
    <property type="molecule type" value="Genomic_DNA"/>
</dbReference>
<dbReference type="PANTHER" id="PTHR23303:SF14">
    <property type="entry name" value="BOS COMPLEX SUBUNIT NOMO1-RELATED"/>
    <property type="match status" value="1"/>
</dbReference>
<keyword evidence="3" id="KW-1185">Reference proteome</keyword>
<sequence length="453" mass="47342">MLQRIVRGTLVTSWIFSVCTITAQTQSAPAGQGSITGHVVLSDTNGPARFAHVLIKRIPDGATAKPKANDPESMLAELLGESNDKAVKLGKADPAKKKPEDADTKAAGAAFANIMSSVGDMVASTTVSATGEYTLTGVKPGSYYVHALLPGYIDPLAAFAGDEVNSLDPATQQRIKSAVSVVTITGRDSARLDLRLELGAAISGRVLFEDGSPAAGWKLTAHPVKQDKPKVAAGLGIAEGDIPSMSDMIFQANHMTDDRGDYRLAGLTPGDYIVVATLTASNASAGSAMTGGAMRLAVFSGNVARESDAKPVSVTAHEDRKGVDLVMPLSTLHSLSGKVLAKSDSTPANTGTVQLRDEHETSLLKVQSATIQPDGSFRFDYVPNGDYTLKVRGAQVSEATGGSKKLFGIEIPNTKTLRAFGPDEQKVTLADGDHAGVVFSLPDVPVSKDKDDE</sequence>
<dbReference type="Proteomes" id="UP000198356">
    <property type="component" value="Unassembled WGS sequence"/>
</dbReference>
<evidence type="ECO:0000313" key="3">
    <source>
        <dbReference type="Proteomes" id="UP000198356"/>
    </source>
</evidence>
<dbReference type="GO" id="GO:0030246">
    <property type="term" value="F:carbohydrate binding"/>
    <property type="evidence" value="ECO:0007669"/>
    <property type="project" value="InterPro"/>
</dbReference>
<organism evidence="2 3">
    <name type="scientific">Granulicella rosea</name>
    <dbReference type="NCBI Taxonomy" id="474952"/>
    <lineage>
        <taxon>Bacteria</taxon>
        <taxon>Pseudomonadati</taxon>
        <taxon>Acidobacteriota</taxon>
        <taxon>Terriglobia</taxon>
        <taxon>Terriglobales</taxon>
        <taxon>Acidobacteriaceae</taxon>
        <taxon>Granulicella</taxon>
    </lineage>
</organism>
<dbReference type="InterPro" id="IPR051417">
    <property type="entry name" value="SDr/BOS_complex"/>
</dbReference>
<accession>A0A239DUZ3</accession>
<proteinExistence type="predicted"/>
<gene>
    <name evidence="2" type="ORF">SAMN05421770_101634</name>
</gene>
<dbReference type="PANTHER" id="PTHR23303">
    <property type="entry name" value="CARBOXYPEPTIDASE REGULATORY REGION-CONTAINING"/>
    <property type="match status" value="1"/>
</dbReference>